<evidence type="ECO:0000256" key="7">
    <source>
        <dbReference type="ARBA" id="ARBA00022777"/>
    </source>
</evidence>
<feature type="binding site" evidence="10">
    <location>
        <position position="1248"/>
    </location>
    <ligand>
        <name>ATP</name>
        <dbReference type="ChEBI" id="CHEBI:30616"/>
    </ligand>
</feature>
<dbReference type="GO" id="GO:0005737">
    <property type="term" value="C:cytoplasm"/>
    <property type="evidence" value="ECO:0007669"/>
    <property type="project" value="UniProtKB-SubCell"/>
</dbReference>
<reference evidence="13" key="1">
    <citation type="journal article" date="2021" name="Front. Plant Sci.">
        <title>Chromosome-Scale Genome Assembly for Chinese Sour Jujube and Insights Into Its Genome Evolution and Domestication Signature.</title>
        <authorList>
            <person name="Shen L.-Y."/>
            <person name="Luo H."/>
            <person name="Wang X.-L."/>
            <person name="Wang X.-M."/>
            <person name="Qiu X.-J."/>
            <person name="Liu H."/>
            <person name="Zhou S.-S."/>
            <person name="Jia K.-H."/>
            <person name="Nie S."/>
            <person name="Bao Y.-T."/>
            <person name="Zhang R.-G."/>
            <person name="Yun Q.-Z."/>
            <person name="Chai Y.-H."/>
            <person name="Lu J.-Y."/>
            <person name="Li Y."/>
            <person name="Zhao S.-W."/>
            <person name="Mao J.-F."/>
            <person name="Jia S.-G."/>
            <person name="Mao Y.-M."/>
        </authorList>
    </citation>
    <scope>NUCLEOTIDE SEQUENCE</scope>
    <source>
        <strain evidence="13">AT0</strain>
        <tissue evidence="13">Leaf</tissue>
    </source>
</reference>
<dbReference type="PRINTS" id="PR00109">
    <property type="entry name" value="TYRKINASE"/>
</dbReference>
<feature type="region of interest" description="Disordered" evidence="11">
    <location>
        <begin position="1020"/>
        <end position="1105"/>
    </location>
</feature>
<feature type="compositionally biased region" description="Polar residues" evidence="11">
    <location>
        <begin position="166"/>
        <end position="178"/>
    </location>
</feature>
<dbReference type="GO" id="GO:0009734">
    <property type="term" value="P:auxin-activated signaling pathway"/>
    <property type="evidence" value="ECO:0007669"/>
    <property type="project" value="UniProtKB-KW"/>
</dbReference>
<dbReference type="SUPFAM" id="SSF56112">
    <property type="entry name" value="Protein kinase-like (PK-like)"/>
    <property type="match status" value="1"/>
</dbReference>
<feature type="region of interest" description="Disordered" evidence="11">
    <location>
        <begin position="166"/>
        <end position="203"/>
    </location>
</feature>
<evidence type="ECO:0000256" key="8">
    <source>
        <dbReference type="ARBA" id="ARBA00022840"/>
    </source>
</evidence>
<feature type="compositionally biased region" description="Polar residues" evidence="11">
    <location>
        <begin position="382"/>
        <end position="395"/>
    </location>
</feature>
<feature type="compositionally biased region" description="Basic and acidic residues" evidence="11">
    <location>
        <begin position="1049"/>
        <end position="1061"/>
    </location>
</feature>
<dbReference type="PROSITE" id="PS00107">
    <property type="entry name" value="PROTEIN_KINASE_ATP"/>
    <property type="match status" value="1"/>
</dbReference>
<name>A0A978W2S2_ZIZJJ</name>
<gene>
    <name evidence="13" type="ORF">FEM48_Zijuj01G0181000</name>
</gene>
<dbReference type="SUPFAM" id="SSF54277">
    <property type="entry name" value="CAD &amp; PB1 domains"/>
    <property type="match status" value="1"/>
</dbReference>
<feature type="domain" description="Protein kinase" evidence="12">
    <location>
        <begin position="1221"/>
        <end position="1486"/>
    </location>
</feature>
<protein>
    <recommendedName>
        <fullName evidence="12">Protein kinase domain-containing protein</fullName>
    </recommendedName>
</protein>
<evidence type="ECO:0000256" key="10">
    <source>
        <dbReference type="PROSITE-ProRule" id="PRU10141"/>
    </source>
</evidence>
<dbReference type="InterPro" id="IPR008271">
    <property type="entry name" value="Ser/Thr_kinase_AS"/>
</dbReference>
<dbReference type="PROSITE" id="PS00108">
    <property type="entry name" value="PROTEIN_KINASE_ST"/>
    <property type="match status" value="1"/>
</dbReference>
<dbReference type="GO" id="GO:0010928">
    <property type="term" value="P:regulation of auxin mediated signaling pathway"/>
    <property type="evidence" value="ECO:0007669"/>
    <property type="project" value="UniProtKB-ARBA"/>
</dbReference>
<keyword evidence="2" id="KW-0963">Cytoplasm</keyword>
<evidence type="ECO:0000256" key="2">
    <source>
        <dbReference type="ARBA" id="ARBA00022490"/>
    </source>
</evidence>
<keyword evidence="7" id="KW-0418">Kinase</keyword>
<dbReference type="CDD" id="cd13999">
    <property type="entry name" value="STKc_MAP3K-like"/>
    <property type="match status" value="1"/>
</dbReference>
<evidence type="ECO:0000313" key="14">
    <source>
        <dbReference type="Proteomes" id="UP000813462"/>
    </source>
</evidence>
<feature type="compositionally biased region" description="Polar residues" evidence="11">
    <location>
        <begin position="1020"/>
        <end position="1030"/>
    </location>
</feature>
<dbReference type="InterPro" id="IPR000270">
    <property type="entry name" value="PB1_dom"/>
</dbReference>
<dbReference type="Gene3D" id="1.10.510.10">
    <property type="entry name" value="Transferase(Phosphotransferase) domain 1"/>
    <property type="match status" value="1"/>
</dbReference>
<dbReference type="Proteomes" id="UP000813462">
    <property type="component" value="Unassembled WGS sequence"/>
</dbReference>
<dbReference type="InterPro" id="IPR017441">
    <property type="entry name" value="Protein_kinase_ATP_BS"/>
</dbReference>
<feature type="region of interest" description="Disordered" evidence="11">
    <location>
        <begin position="1488"/>
        <end position="1511"/>
    </location>
</feature>
<evidence type="ECO:0000256" key="6">
    <source>
        <dbReference type="ARBA" id="ARBA00022741"/>
    </source>
</evidence>
<evidence type="ECO:0000256" key="4">
    <source>
        <dbReference type="ARBA" id="ARBA00022553"/>
    </source>
</evidence>
<evidence type="ECO:0000256" key="5">
    <source>
        <dbReference type="ARBA" id="ARBA00022679"/>
    </source>
</evidence>
<evidence type="ECO:0000313" key="13">
    <source>
        <dbReference type="EMBL" id="KAH7546256.1"/>
    </source>
</evidence>
<accession>A0A978W2S2</accession>
<dbReference type="Gene3D" id="3.30.200.20">
    <property type="entry name" value="Phosphorylase Kinase, domain 1"/>
    <property type="match status" value="1"/>
</dbReference>
<dbReference type="FunFam" id="3.30.200.20:FF:000081">
    <property type="entry name" value="Octicosapeptide/phox/Bem1p domain kinase superfamily protein"/>
    <property type="match status" value="1"/>
</dbReference>
<dbReference type="SMART" id="SM00220">
    <property type="entry name" value="S_TKc"/>
    <property type="match status" value="1"/>
</dbReference>
<dbReference type="InterPro" id="IPR050167">
    <property type="entry name" value="Ser_Thr_protein_kinase"/>
</dbReference>
<dbReference type="InterPro" id="IPR000719">
    <property type="entry name" value="Prot_kinase_dom"/>
</dbReference>
<keyword evidence="4" id="KW-0597">Phosphoprotein</keyword>
<dbReference type="FunFam" id="1.10.510.10:FF:000142">
    <property type="entry name" value="Octicosapeptide/phox/Bem1p domain kinase superfamily protein"/>
    <property type="match status" value="1"/>
</dbReference>
<dbReference type="InterPro" id="IPR001245">
    <property type="entry name" value="Ser-Thr/Tyr_kinase_cat_dom"/>
</dbReference>
<sequence length="1511" mass="163762">MAFDQNSIPKDLRPLNVARTVAEEPRITPATTTGRSPDGFFPSSAREIGSPDSVPVFYPAAVSEAGFVGLGYGNAAPGVAAWCPLVPAAVGHQGVSSAVGYGYSPNLGTRVAGAAVDLINSGPPMVSGSNPNLGNRIGAGGADHASHDMGAKHVYGNRVGVVAADQTGNDSATSSGYSPNLGGRTGGSGTDQASEEGGDDSVSGKKVKFLCSFGGKIYPRPSDGMLRYVGGHTRIISVRRDVSFNELVQKMVDTYGQPVVIKYQLPDEDLDALVSVSCPDDLDNMMDEYEKLLERSSDGSAKLRVFLFSASELDPSGVVQFGDLHDSGQRYVDAVNGIMDVVGGNITRKESIASATSTQNSDFSGTEVVDSLGPGQGDVTGPLSNSNLSPKGNSDTSHDTASKLVFVDPSHAVYADASAVPFGIPVVKSGPPQTLTSRPEVELERSVPATLPQQQLGLQQPGMEIPPPTSYVQSYVDPRQEVVNHGDYIHLSPQMGFPSPHLLGTAGPVFTQQQFRDTGAGMTPHHFIPAVHMTLNPSSSCVGIRPNMVQPLVQPQQTQLDSFVDERTFGPRVVQLPVEQSYNSYQVQVPSAVVGGGYSWHQVPPQEHVIFSDGSVPHQQVIYPEKITRLEDCYMCQKALPHAHSDTVVQGQKGSPSSSVSDSISTYHSLRLDDNLRTQPVTRVMATGALGEGTLEQGIEAWPKVLGHGDPQTGNIQPEATRLPQIPEGNHENERINLQQVDNIDHPRIPVPQGVIGRVADLQASNGAFLGTIPQSSQTDSVQQWSASAQCQVKQDTLVNKIVTRDMPPVGGVPVQTSECMVHESPKEYSSKLPGVIPKEDSVDTCMSYEQLRPIDARMETLRISPSETYVNKEHGKLPVDKFRMEESSDHRIQQVGGRDVLLDKTFDKFETSNFIPAEMLPSSSAESPYMHNSRLIESYEVAQPPMWGNPGSYAHSKLGVHQMNPNEVHYGNPAFAGIDSAHLTDRVRPSAEWMDDTLRLQSKVGQTNAEALLSNVQDSSNSLFSNQDPWNLHHDTQFPPPRPNRVPSRKELFSPKDPVSENHLGNSGELNTMEDGVQQPFGNMNRDVNSEHARSAKGSAEEQIKQELQAVAEGVAASVFQPSTSANPDLRDKNESGNGSKQDGDVENSDAAVQHNEQHKDEDVKTKMPEKANVGFPVSDGIGRLQVTFLFSILVKMFLCCELPINQGHIILQIIMNSDLEELRELGSGTFGTVYHGKWRGTDVAIKRINDRCFSGKASEQERMRDDFWNEAIKLADLHHPNVVAFYGVVLDGPGGSVATVTEYMVNGSLRNALQKNEKSLDKRKRLLIAMDVAFGMEYLHGKNIVHFDLKSDNLLVNLRDPHRPICKVGDLGLSKVKCQTLISGGVRGTLPWMAPELLNGSSSLVSEKVDVFSFGIVLWELLTGEEPYADLHYGAIIGGIVSNTLRPAIPESCDLEWKSLMESCWSSEPSERPSFTEIANHLRAMAAKIPPKGQNQPQQPSSTQPPVQK</sequence>
<dbReference type="EMBL" id="JAEACU010000001">
    <property type="protein sequence ID" value="KAH7546256.1"/>
    <property type="molecule type" value="Genomic_DNA"/>
</dbReference>
<dbReference type="GO" id="GO:0004674">
    <property type="term" value="F:protein serine/threonine kinase activity"/>
    <property type="evidence" value="ECO:0007669"/>
    <property type="project" value="UniProtKB-KW"/>
</dbReference>
<feature type="region of interest" description="Disordered" evidence="11">
    <location>
        <begin position="1120"/>
        <end position="1169"/>
    </location>
</feature>
<feature type="compositionally biased region" description="Basic and acidic residues" evidence="11">
    <location>
        <begin position="1157"/>
        <end position="1169"/>
    </location>
</feature>
<keyword evidence="6 10" id="KW-0547">Nucleotide-binding</keyword>
<feature type="region of interest" description="Disordered" evidence="11">
    <location>
        <begin position="353"/>
        <end position="399"/>
    </location>
</feature>
<dbReference type="PROSITE" id="PS50011">
    <property type="entry name" value="PROTEIN_KINASE_DOM"/>
    <property type="match status" value="1"/>
</dbReference>
<dbReference type="InterPro" id="IPR011009">
    <property type="entry name" value="Kinase-like_dom_sf"/>
</dbReference>
<feature type="compositionally biased region" description="Low complexity" evidence="11">
    <location>
        <begin position="1496"/>
        <end position="1511"/>
    </location>
</feature>
<feature type="compositionally biased region" description="Polar residues" evidence="11">
    <location>
        <begin position="353"/>
        <end position="364"/>
    </location>
</feature>
<evidence type="ECO:0000256" key="11">
    <source>
        <dbReference type="SAM" id="MobiDB-lite"/>
    </source>
</evidence>
<dbReference type="PANTHER" id="PTHR23257">
    <property type="entry name" value="SERINE-THREONINE PROTEIN KINASE"/>
    <property type="match status" value="1"/>
</dbReference>
<organism evidence="13 14">
    <name type="scientific">Ziziphus jujuba var. spinosa</name>
    <dbReference type="NCBI Taxonomy" id="714518"/>
    <lineage>
        <taxon>Eukaryota</taxon>
        <taxon>Viridiplantae</taxon>
        <taxon>Streptophyta</taxon>
        <taxon>Embryophyta</taxon>
        <taxon>Tracheophyta</taxon>
        <taxon>Spermatophyta</taxon>
        <taxon>Magnoliopsida</taxon>
        <taxon>eudicotyledons</taxon>
        <taxon>Gunneridae</taxon>
        <taxon>Pentapetalae</taxon>
        <taxon>rosids</taxon>
        <taxon>fabids</taxon>
        <taxon>Rosales</taxon>
        <taxon>Rhamnaceae</taxon>
        <taxon>Paliureae</taxon>
        <taxon>Ziziphus</taxon>
    </lineage>
</organism>
<keyword evidence="8 10" id="KW-0067">ATP-binding</keyword>
<dbReference type="Pfam" id="PF00564">
    <property type="entry name" value="PB1"/>
    <property type="match status" value="1"/>
</dbReference>
<evidence type="ECO:0000256" key="9">
    <source>
        <dbReference type="ARBA" id="ARBA00023294"/>
    </source>
</evidence>
<comment type="caution">
    <text evidence="13">The sequence shown here is derived from an EMBL/GenBank/DDBJ whole genome shotgun (WGS) entry which is preliminary data.</text>
</comment>
<dbReference type="GO" id="GO:0005524">
    <property type="term" value="F:ATP binding"/>
    <property type="evidence" value="ECO:0007669"/>
    <property type="project" value="UniProtKB-UniRule"/>
</dbReference>
<keyword evidence="3" id="KW-0723">Serine/threonine-protein kinase</keyword>
<feature type="compositionally biased region" description="Basic and acidic residues" evidence="11">
    <location>
        <begin position="1089"/>
        <end position="1105"/>
    </location>
</feature>
<comment type="subcellular location">
    <subcellularLocation>
        <location evidence="1">Cytoplasm</location>
    </subcellularLocation>
</comment>
<evidence type="ECO:0000256" key="3">
    <source>
        <dbReference type="ARBA" id="ARBA00022527"/>
    </source>
</evidence>
<dbReference type="Gene3D" id="3.10.20.90">
    <property type="entry name" value="Phosphatidylinositol 3-kinase Catalytic Subunit, Chain A, domain 1"/>
    <property type="match status" value="1"/>
</dbReference>
<proteinExistence type="predicted"/>
<dbReference type="PANTHER" id="PTHR23257:SF797">
    <property type="entry name" value="KINASE SUPERFAMILY WITH OCTICOSAPEPTIDE_PHOX_BEM1P DOMAIN-CONTAINING PROTEIN"/>
    <property type="match status" value="1"/>
</dbReference>
<dbReference type="SMART" id="SM00666">
    <property type="entry name" value="PB1"/>
    <property type="match status" value="1"/>
</dbReference>
<dbReference type="FunFam" id="3.10.20.90:FF:000058">
    <property type="entry name" value="Octicosapeptide/phox/Bem1p domain kinase superfamily protein"/>
    <property type="match status" value="1"/>
</dbReference>
<evidence type="ECO:0000259" key="12">
    <source>
        <dbReference type="PROSITE" id="PS50011"/>
    </source>
</evidence>
<dbReference type="Pfam" id="PF07714">
    <property type="entry name" value="PK_Tyr_Ser-Thr"/>
    <property type="match status" value="1"/>
</dbReference>
<keyword evidence="5" id="KW-0808">Transferase</keyword>
<dbReference type="CDD" id="cd06410">
    <property type="entry name" value="PB1_UP2"/>
    <property type="match status" value="1"/>
</dbReference>
<evidence type="ECO:0000256" key="1">
    <source>
        <dbReference type="ARBA" id="ARBA00004496"/>
    </source>
</evidence>
<keyword evidence="9" id="KW-0927">Auxin signaling pathway</keyword>